<comment type="caution">
    <text evidence="1">The sequence shown here is derived from an EMBL/GenBank/DDBJ whole genome shotgun (WGS) entry which is preliminary data.</text>
</comment>
<dbReference type="PATRIC" id="fig|1566026.4.peg.2324"/>
<organism evidence="1 2">
    <name type="scientific">Roseivirga seohaensis subsp. aquiponti</name>
    <dbReference type="NCBI Taxonomy" id="1566026"/>
    <lineage>
        <taxon>Bacteria</taxon>
        <taxon>Pseudomonadati</taxon>
        <taxon>Bacteroidota</taxon>
        <taxon>Cytophagia</taxon>
        <taxon>Cytophagales</taxon>
        <taxon>Roseivirgaceae</taxon>
        <taxon>Roseivirga</taxon>
    </lineage>
</organism>
<name>A0A0L8ANM9_9BACT</name>
<evidence type="ECO:0000313" key="1">
    <source>
        <dbReference type="EMBL" id="KOF03949.1"/>
    </source>
</evidence>
<reference evidence="2" key="1">
    <citation type="submission" date="2014-11" db="EMBL/GenBank/DDBJ databases">
        <title>Genome sequencing of Roseivirga sp. D-25.</title>
        <authorList>
            <person name="Selvaratnam C."/>
            <person name="Thevarajoo S."/>
            <person name="Goh K.M."/>
            <person name="Eee R."/>
            <person name="Chan K.-G."/>
            <person name="Chong C.S."/>
        </authorList>
    </citation>
    <scope>NUCLEOTIDE SEQUENCE [LARGE SCALE GENOMIC DNA]</scope>
    <source>
        <strain evidence="2">D-25</strain>
    </source>
</reference>
<dbReference type="RefSeq" id="WP_053222168.1">
    <property type="nucleotide sequence ID" value="NZ_JSVA01000004.1"/>
</dbReference>
<proteinExistence type="predicted"/>
<dbReference type="Proteomes" id="UP000036908">
    <property type="component" value="Unassembled WGS sequence"/>
</dbReference>
<dbReference type="EMBL" id="JSVA01000004">
    <property type="protein sequence ID" value="KOF03949.1"/>
    <property type="molecule type" value="Genomic_DNA"/>
</dbReference>
<dbReference type="AlphaFoldDB" id="A0A0L8ANM9"/>
<protein>
    <submittedName>
        <fullName evidence="1">Uncharacterized protein</fullName>
    </submittedName>
</protein>
<sequence length="275" mass="32458">MGRNQKNTVKHYLNTRLNPKIVQVDGRKTEAYPVYIKIRAQQKQTQIKSSYWVFRIDSFDEIPNVDKYSHVQNDDSFSYLTVSQFESDEKIKEWLKREENYYLKSINIITKLFNHETLDIGVFTKKLPVLTYPLQLLISEIYKSKLKNSLISKQHHNIIKIIDWHWNSFWEIMSGLISVMDGVVYSRSNYNNVLQVVNEYIPVYMILNDISVITSKQVIWVMEWHDVVEEFDLINRLLAESEKGTYSKDDLRNFLSEVSGEISKLTTRVLLDASM</sequence>
<accession>A0A0L8ANM9</accession>
<gene>
    <name evidence="1" type="ORF">OB69_02770</name>
</gene>
<keyword evidence="2" id="KW-1185">Reference proteome</keyword>
<dbReference type="OrthoDB" id="648314at2"/>
<evidence type="ECO:0000313" key="2">
    <source>
        <dbReference type="Proteomes" id="UP000036908"/>
    </source>
</evidence>